<dbReference type="OrthoDB" id="10510550at2759"/>
<organism evidence="4">
    <name type="scientific">Echinostoma caproni</name>
    <dbReference type="NCBI Taxonomy" id="27848"/>
    <lineage>
        <taxon>Eukaryota</taxon>
        <taxon>Metazoa</taxon>
        <taxon>Spiralia</taxon>
        <taxon>Lophotrochozoa</taxon>
        <taxon>Platyhelminthes</taxon>
        <taxon>Trematoda</taxon>
        <taxon>Digenea</taxon>
        <taxon>Plagiorchiida</taxon>
        <taxon>Echinostomata</taxon>
        <taxon>Echinostomatoidea</taxon>
        <taxon>Echinostomatidae</taxon>
        <taxon>Echinostoma</taxon>
    </lineage>
</organism>
<gene>
    <name evidence="2" type="ORF">ECPE_LOCUS9655</name>
</gene>
<evidence type="ECO:0000313" key="2">
    <source>
        <dbReference type="EMBL" id="VDP85749.1"/>
    </source>
</evidence>
<keyword evidence="3" id="KW-1185">Reference proteome</keyword>
<evidence type="ECO:0000313" key="4">
    <source>
        <dbReference type="WBParaSite" id="ECPE_0000968501-mRNA-1"/>
    </source>
</evidence>
<name>A0A183ARS0_9TREM</name>
<evidence type="ECO:0000256" key="1">
    <source>
        <dbReference type="SAM" id="MobiDB-lite"/>
    </source>
</evidence>
<protein>
    <submittedName>
        <fullName evidence="2 4">Uncharacterized protein</fullName>
    </submittedName>
</protein>
<evidence type="ECO:0000313" key="3">
    <source>
        <dbReference type="Proteomes" id="UP000272942"/>
    </source>
</evidence>
<dbReference type="AlphaFoldDB" id="A0A183ARS0"/>
<reference evidence="4" key="1">
    <citation type="submission" date="2016-06" db="UniProtKB">
        <authorList>
            <consortium name="WormBaseParasite"/>
        </authorList>
    </citation>
    <scope>IDENTIFICATION</scope>
</reference>
<sequence length="354" mass="39381">MNPTSPVVDQENMARYDDTQICSPFLSESQPNLTGDTNESSEIDLVKPASIPSELHLTSEMLDSPYFPTSLSSVLLYPNSDLTLTGHLSNILNELKINDTGLEAGCKEPRSPDLTSASSSDEVESLNEPTSLPRADLPIPDTLSTLERNLIQPLIGQSRLSGLNQLPSDGSQNRKPEYKEITAIVESYPPDSHEDSFKTLEIIQPLIENRPKSGTVPNSSVQKLLKNRALTVFSFAPLQPAANPLIARKVYLNHITGGALWTFQRPPISLPHSSSHSGIALETDWFSDDDRQVWGTGSYYVPSTSTTADYENVENWPWPLKKQSFAYKIIRKSLDPYQKEQFRFITKKAYVISV</sequence>
<reference evidence="2 3" key="2">
    <citation type="submission" date="2018-11" db="EMBL/GenBank/DDBJ databases">
        <authorList>
            <consortium name="Pathogen Informatics"/>
        </authorList>
    </citation>
    <scope>NUCLEOTIDE SEQUENCE [LARGE SCALE GENOMIC DNA]</scope>
    <source>
        <strain evidence="2 3">Egypt</strain>
    </source>
</reference>
<accession>A0A183ARS0</accession>
<dbReference type="EMBL" id="UZAN01047755">
    <property type="protein sequence ID" value="VDP85749.1"/>
    <property type="molecule type" value="Genomic_DNA"/>
</dbReference>
<dbReference type="Proteomes" id="UP000272942">
    <property type="component" value="Unassembled WGS sequence"/>
</dbReference>
<dbReference type="WBParaSite" id="ECPE_0000968501-mRNA-1">
    <property type="protein sequence ID" value="ECPE_0000968501-mRNA-1"/>
    <property type="gene ID" value="ECPE_0000968501"/>
</dbReference>
<proteinExistence type="predicted"/>
<feature type="region of interest" description="Disordered" evidence="1">
    <location>
        <begin position="103"/>
        <end position="139"/>
    </location>
</feature>